<evidence type="ECO:0000256" key="9">
    <source>
        <dbReference type="ARBA" id="ARBA00023010"/>
    </source>
</evidence>
<evidence type="ECO:0000313" key="13">
    <source>
        <dbReference type="Proteomes" id="UP000054561"/>
    </source>
</evidence>
<evidence type="ECO:0000256" key="11">
    <source>
        <dbReference type="SAM" id="Phobius"/>
    </source>
</evidence>
<evidence type="ECO:0000313" key="12">
    <source>
        <dbReference type="EMBL" id="KJP86739.1"/>
    </source>
</evidence>
<proteinExistence type="inferred from homology"/>
<comment type="subcellular location">
    <subcellularLocation>
        <location evidence="1">Endoplasmic reticulum membrane</location>
        <topology evidence="1">Multi-pass membrane protein</topology>
    </subcellularLocation>
</comment>
<evidence type="ECO:0000256" key="6">
    <source>
        <dbReference type="ARBA" id="ARBA00022824"/>
    </source>
</evidence>
<keyword evidence="9" id="KW-0811">Translocation</keyword>
<sequence length="480" mass="56273">MSRAEDLDPEMLALLTCAFDEGVKVKGAVEVGKRAVEYFRGDEFVHFLYSKRDMLKTKFPNLLQNRTLEDLKDIEEFADTFIQKGFIYKAQYKPIKGINEIDENGMYRMDLDPEMLALLTCAFDEGVKVKGAVEVGKRAVEYFRGDEFVHFLYSKRDMLKTKFPNLLQNRTLEDLKDIEEFADTFIQKGFIYKAQYKPIKGINEIDENGMYRRPKWPKRLIMCSKQNFDKTSFYILVHERNKKLQCLMLITLISIVLICCMFPIWPLKLKLALWHLSVVFVSLMSVIVFVRLFLFIFFWFFGVDYWLFPNLFDEDCNVVESFTPVHQWIYRNDSWVFVIARMFTAVLLAIGIHQLGKTHSISDIRNFATQSFIDIIEWGNKKLAASPENVSIYKSLDSKATFEIEFQDDGVVYDENEENYDCLKGCGFQTFEDLVRKCFLKCECMEKVIKSECYKKKCSRVTKEVLDEAHKEACFGKKDK</sequence>
<dbReference type="Pfam" id="PF03839">
    <property type="entry name" value="Sec62"/>
    <property type="match status" value="1"/>
</dbReference>
<keyword evidence="7" id="KW-0653">Protein transport</keyword>
<name>A0A0D9QI84_PLAFR</name>
<dbReference type="EMBL" id="KQ001687">
    <property type="protein sequence ID" value="KJP86739.1"/>
    <property type="molecule type" value="Genomic_DNA"/>
</dbReference>
<evidence type="ECO:0000256" key="3">
    <source>
        <dbReference type="ARBA" id="ARBA00021257"/>
    </source>
</evidence>
<evidence type="ECO:0000256" key="4">
    <source>
        <dbReference type="ARBA" id="ARBA00022448"/>
    </source>
</evidence>
<keyword evidence="8 11" id="KW-1133">Transmembrane helix</keyword>
<dbReference type="VEuPathDB" id="PlasmoDB:AK88_03651"/>
<dbReference type="RefSeq" id="XP_012336685.1">
    <property type="nucleotide sequence ID" value="XM_012481262.1"/>
</dbReference>
<dbReference type="GeneID" id="24268965"/>
<dbReference type="AlphaFoldDB" id="A0A0D9QI84"/>
<comment type="similarity">
    <text evidence="2">Belongs to the SEC62 family.</text>
</comment>
<evidence type="ECO:0000256" key="2">
    <source>
        <dbReference type="ARBA" id="ARBA00010604"/>
    </source>
</evidence>
<protein>
    <recommendedName>
        <fullName evidence="3">Translocation protein SEC62</fullName>
    </recommendedName>
</protein>
<evidence type="ECO:0000256" key="10">
    <source>
        <dbReference type="ARBA" id="ARBA00023136"/>
    </source>
</evidence>
<reference evidence="12 13" key="1">
    <citation type="submission" date="2014-03" db="EMBL/GenBank/DDBJ databases">
        <title>The Genome Sequence of Plasmodium fragile nilgiri.</title>
        <authorList>
            <consortium name="The Broad Institute Genomics Platform"/>
            <consortium name="The Broad Institute Genome Sequencing Center for Infectious Disease"/>
            <person name="Neafsey D."/>
            <person name="Duraisingh M."/>
            <person name="Young S.K."/>
            <person name="Zeng Q."/>
            <person name="Gargeya S."/>
            <person name="Abouelleil A."/>
            <person name="Alvarado L."/>
            <person name="Chapman S.B."/>
            <person name="Gainer-Dewar J."/>
            <person name="Goldberg J."/>
            <person name="Griggs A."/>
            <person name="Gujja S."/>
            <person name="Hansen M."/>
            <person name="Howarth C."/>
            <person name="Imamovic A."/>
            <person name="Larimer J."/>
            <person name="Pearson M."/>
            <person name="Poon T.W."/>
            <person name="Priest M."/>
            <person name="Roberts A."/>
            <person name="Saif S."/>
            <person name="Shea T."/>
            <person name="Sykes S."/>
            <person name="Wortman J."/>
            <person name="Nusbaum C."/>
            <person name="Birren B."/>
        </authorList>
    </citation>
    <scope>NUCLEOTIDE SEQUENCE [LARGE SCALE GENOMIC DNA]</scope>
    <source>
        <strain evidence="13">nilgiri</strain>
    </source>
</reference>
<dbReference type="OrthoDB" id="200187at2759"/>
<keyword evidence="6" id="KW-0256">Endoplasmic reticulum</keyword>
<evidence type="ECO:0000256" key="7">
    <source>
        <dbReference type="ARBA" id="ARBA00022927"/>
    </source>
</evidence>
<dbReference type="InterPro" id="IPR004728">
    <property type="entry name" value="Sec62"/>
</dbReference>
<feature type="transmembrane region" description="Helical" evidence="11">
    <location>
        <begin position="247"/>
        <end position="265"/>
    </location>
</feature>
<evidence type="ECO:0000256" key="5">
    <source>
        <dbReference type="ARBA" id="ARBA00022692"/>
    </source>
</evidence>
<keyword evidence="5 11" id="KW-0812">Transmembrane</keyword>
<dbReference type="PANTHER" id="PTHR12443:SF9">
    <property type="entry name" value="TRANSLOCATION PROTEIN SEC62"/>
    <property type="match status" value="1"/>
</dbReference>
<evidence type="ECO:0000256" key="1">
    <source>
        <dbReference type="ARBA" id="ARBA00004477"/>
    </source>
</evidence>
<dbReference type="Proteomes" id="UP000054561">
    <property type="component" value="Unassembled WGS sequence"/>
</dbReference>
<keyword evidence="10 11" id="KW-0472">Membrane</keyword>
<dbReference type="GO" id="GO:0005789">
    <property type="term" value="C:endoplasmic reticulum membrane"/>
    <property type="evidence" value="ECO:0007669"/>
    <property type="project" value="UniProtKB-SubCell"/>
</dbReference>
<dbReference type="OMA" id="QYKPIKG"/>
<keyword evidence="13" id="KW-1185">Reference proteome</keyword>
<accession>A0A0D9QI84</accession>
<feature type="transmembrane region" description="Helical" evidence="11">
    <location>
        <begin position="272"/>
        <end position="301"/>
    </location>
</feature>
<gene>
    <name evidence="12" type="ORF">AK88_03651</name>
</gene>
<feature type="transmembrane region" description="Helical" evidence="11">
    <location>
        <begin position="335"/>
        <end position="355"/>
    </location>
</feature>
<evidence type="ECO:0000256" key="8">
    <source>
        <dbReference type="ARBA" id="ARBA00022989"/>
    </source>
</evidence>
<dbReference type="PANTHER" id="PTHR12443">
    <property type="entry name" value="TRANSLOCATION PROTEIN SEC62"/>
    <property type="match status" value="1"/>
</dbReference>
<organism evidence="12 13">
    <name type="scientific">Plasmodium fragile</name>
    <dbReference type="NCBI Taxonomy" id="5857"/>
    <lineage>
        <taxon>Eukaryota</taxon>
        <taxon>Sar</taxon>
        <taxon>Alveolata</taxon>
        <taxon>Apicomplexa</taxon>
        <taxon>Aconoidasida</taxon>
        <taxon>Haemosporida</taxon>
        <taxon>Plasmodiidae</taxon>
        <taxon>Plasmodium</taxon>
        <taxon>Plasmodium (Plasmodium)</taxon>
    </lineage>
</organism>
<keyword evidence="4" id="KW-0813">Transport</keyword>
<dbReference type="GO" id="GO:0031204">
    <property type="term" value="P:post-translational protein targeting to membrane, translocation"/>
    <property type="evidence" value="ECO:0007669"/>
    <property type="project" value="TreeGrafter"/>
</dbReference>